<dbReference type="Bgee" id="ENSORLG00000024336">
    <property type="expression patterns" value="Expressed in intestine and 12 other cell types or tissues"/>
</dbReference>
<dbReference type="GeneTree" id="ENSGT00940000169564"/>
<keyword evidence="4" id="KW-1185">Reference proteome</keyword>
<feature type="chain" id="PRO_5017412889" description="Kazal-like domain-containing protein" evidence="1">
    <location>
        <begin position="19"/>
        <end position="94"/>
    </location>
</feature>
<feature type="domain" description="Kazal-like" evidence="2">
    <location>
        <begin position="15"/>
        <end position="80"/>
    </location>
</feature>
<dbReference type="InParanoid" id="A0A3B3H513"/>
<sequence length="94" mass="10299">MTGKAVLFGLLLLYVTAGEKEKDPSIAACPMNFAPVCGSDGNTYANESVSHPHYGSFTNQSKVLRVHQLVCFRNICRCRPLVVELVNAAFLHQC</sequence>
<protein>
    <recommendedName>
        <fullName evidence="2">Kazal-like domain-containing protein</fullName>
    </recommendedName>
</protein>
<dbReference type="Ensembl" id="ENSORLT00000041174.1">
    <property type="protein sequence ID" value="ENSORLP00000026297.1"/>
    <property type="gene ID" value="ENSORLG00000024336.1"/>
</dbReference>
<reference evidence="3" key="3">
    <citation type="submission" date="2025-09" db="UniProtKB">
        <authorList>
            <consortium name="Ensembl"/>
        </authorList>
    </citation>
    <scope>IDENTIFICATION</scope>
    <source>
        <strain evidence="3">Hd-rR</strain>
    </source>
</reference>
<accession>A0A3B3H513</accession>
<keyword evidence="1" id="KW-0732">Signal</keyword>
<dbReference type="PROSITE" id="PS51465">
    <property type="entry name" value="KAZAL_2"/>
    <property type="match status" value="1"/>
</dbReference>
<organism evidence="3 4">
    <name type="scientific">Oryzias latipes</name>
    <name type="common">Japanese rice fish</name>
    <name type="synonym">Japanese killifish</name>
    <dbReference type="NCBI Taxonomy" id="8090"/>
    <lineage>
        <taxon>Eukaryota</taxon>
        <taxon>Metazoa</taxon>
        <taxon>Chordata</taxon>
        <taxon>Craniata</taxon>
        <taxon>Vertebrata</taxon>
        <taxon>Euteleostomi</taxon>
        <taxon>Actinopterygii</taxon>
        <taxon>Neopterygii</taxon>
        <taxon>Teleostei</taxon>
        <taxon>Neoteleostei</taxon>
        <taxon>Acanthomorphata</taxon>
        <taxon>Ovalentaria</taxon>
        <taxon>Atherinomorphae</taxon>
        <taxon>Beloniformes</taxon>
        <taxon>Adrianichthyidae</taxon>
        <taxon>Oryziinae</taxon>
        <taxon>Oryzias</taxon>
    </lineage>
</organism>
<dbReference type="SUPFAM" id="SSF100895">
    <property type="entry name" value="Kazal-type serine protease inhibitors"/>
    <property type="match status" value="1"/>
</dbReference>
<proteinExistence type="predicted"/>
<dbReference type="Gene3D" id="3.30.60.30">
    <property type="match status" value="1"/>
</dbReference>
<evidence type="ECO:0000256" key="1">
    <source>
        <dbReference type="SAM" id="SignalP"/>
    </source>
</evidence>
<dbReference type="Pfam" id="PF00050">
    <property type="entry name" value="Kazal_1"/>
    <property type="match status" value="1"/>
</dbReference>
<dbReference type="AlphaFoldDB" id="A0A3B3H513"/>
<dbReference type="Proteomes" id="UP000001038">
    <property type="component" value="Chromosome 1"/>
</dbReference>
<dbReference type="InterPro" id="IPR036058">
    <property type="entry name" value="Kazal_dom_sf"/>
</dbReference>
<reference evidence="3" key="2">
    <citation type="submission" date="2025-08" db="UniProtKB">
        <authorList>
            <consortium name="Ensembl"/>
        </authorList>
    </citation>
    <scope>IDENTIFICATION</scope>
    <source>
        <strain evidence="3">Hd-rR</strain>
    </source>
</reference>
<reference evidence="3 4" key="1">
    <citation type="journal article" date="2007" name="Nature">
        <title>The medaka draft genome and insights into vertebrate genome evolution.</title>
        <authorList>
            <person name="Kasahara M."/>
            <person name="Naruse K."/>
            <person name="Sasaki S."/>
            <person name="Nakatani Y."/>
            <person name="Qu W."/>
            <person name="Ahsan B."/>
            <person name="Yamada T."/>
            <person name="Nagayasu Y."/>
            <person name="Doi K."/>
            <person name="Kasai Y."/>
            <person name="Jindo T."/>
            <person name="Kobayashi D."/>
            <person name="Shimada A."/>
            <person name="Toyoda A."/>
            <person name="Kuroki Y."/>
            <person name="Fujiyama A."/>
            <person name="Sasaki T."/>
            <person name="Shimizu A."/>
            <person name="Asakawa S."/>
            <person name="Shimizu N."/>
            <person name="Hashimoto S."/>
            <person name="Yang J."/>
            <person name="Lee Y."/>
            <person name="Matsushima K."/>
            <person name="Sugano S."/>
            <person name="Sakaizumi M."/>
            <person name="Narita T."/>
            <person name="Ohishi K."/>
            <person name="Haga S."/>
            <person name="Ohta F."/>
            <person name="Nomoto H."/>
            <person name="Nogata K."/>
            <person name="Morishita T."/>
            <person name="Endo T."/>
            <person name="Shin-I T."/>
            <person name="Takeda H."/>
            <person name="Morishita S."/>
            <person name="Kohara Y."/>
        </authorList>
    </citation>
    <scope>NUCLEOTIDE SEQUENCE [LARGE SCALE GENOMIC DNA]</scope>
    <source>
        <strain evidence="3 4">Hd-rR</strain>
    </source>
</reference>
<evidence type="ECO:0000313" key="3">
    <source>
        <dbReference type="Ensembl" id="ENSORLP00000026297.1"/>
    </source>
</evidence>
<evidence type="ECO:0000259" key="2">
    <source>
        <dbReference type="PROSITE" id="PS51465"/>
    </source>
</evidence>
<feature type="signal peptide" evidence="1">
    <location>
        <begin position="1"/>
        <end position="18"/>
    </location>
</feature>
<name>A0A3B3H513_ORYLA</name>
<evidence type="ECO:0000313" key="4">
    <source>
        <dbReference type="Proteomes" id="UP000001038"/>
    </source>
</evidence>
<dbReference type="InterPro" id="IPR002350">
    <property type="entry name" value="Kazal_dom"/>
</dbReference>